<dbReference type="Pfam" id="PF07023">
    <property type="entry name" value="DUF1315"/>
    <property type="match status" value="1"/>
</dbReference>
<organism evidence="1 2">
    <name type="scientific">Shewanella fodinae</name>
    <dbReference type="NCBI Taxonomy" id="552357"/>
    <lineage>
        <taxon>Bacteria</taxon>
        <taxon>Pseudomonadati</taxon>
        <taxon>Pseudomonadota</taxon>
        <taxon>Gammaproteobacteria</taxon>
        <taxon>Alteromonadales</taxon>
        <taxon>Shewanellaceae</taxon>
        <taxon>Shewanella</taxon>
    </lineage>
</organism>
<accession>A0A4R2FD91</accession>
<proteinExistence type="predicted"/>
<dbReference type="EMBL" id="SLWF01000015">
    <property type="protein sequence ID" value="TCN83355.1"/>
    <property type="molecule type" value="Genomic_DNA"/>
</dbReference>
<keyword evidence="2" id="KW-1185">Reference proteome</keyword>
<reference evidence="1 2" key="1">
    <citation type="submission" date="2019-03" db="EMBL/GenBank/DDBJ databases">
        <title>Freshwater and sediment microbial communities from various areas in North America, analyzing microbe dynamics in response to fracking.</title>
        <authorList>
            <person name="Lamendella R."/>
        </authorList>
    </citation>
    <scope>NUCLEOTIDE SEQUENCE [LARGE SCALE GENOMIC DNA]</scope>
    <source>
        <strain evidence="1 2">74A</strain>
    </source>
</reference>
<evidence type="ECO:0000313" key="2">
    <source>
        <dbReference type="Proteomes" id="UP000294832"/>
    </source>
</evidence>
<sequence>MTDLLKVIDEMPLAVYERLKNAAETGKWEDGSVLSEEQRDSTLQVVMLFQQRRLQQQEHFTIGSDGKVIELSKAELKKRFRGDNIAQFKEDEL</sequence>
<gene>
    <name evidence="1" type="ORF">EDC91_11561</name>
</gene>
<protein>
    <recommendedName>
        <fullName evidence="3">DUF1315 family protein</fullName>
    </recommendedName>
</protein>
<name>A0A4R2FD91_9GAMM</name>
<dbReference type="AlphaFoldDB" id="A0A4R2FD91"/>
<dbReference type="OrthoDB" id="5616307at2"/>
<dbReference type="RefSeq" id="WP_133039201.1">
    <property type="nucleotide sequence ID" value="NZ_SLWF01000015.1"/>
</dbReference>
<dbReference type="InterPro" id="IPR009749">
    <property type="entry name" value="DUF1315"/>
</dbReference>
<comment type="caution">
    <text evidence="1">The sequence shown here is derived from an EMBL/GenBank/DDBJ whole genome shotgun (WGS) entry which is preliminary data.</text>
</comment>
<dbReference type="Proteomes" id="UP000294832">
    <property type="component" value="Unassembled WGS sequence"/>
</dbReference>
<evidence type="ECO:0000313" key="1">
    <source>
        <dbReference type="EMBL" id="TCN83355.1"/>
    </source>
</evidence>
<evidence type="ECO:0008006" key="3">
    <source>
        <dbReference type="Google" id="ProtNLM"/>
    </source>
</evidence>